<comment type="pathway">
    <text evidence="1">Protein modification; protein ubiquitination.</text>
</comment>
<dbReference type="InterPro" id="IPR045886">
    <property type="entry name" value="ThiF/MoeB/HesA"/>
</dbReference>
<comment type="similarity">
    <text evidence="2 8">Belongs to the ubiquitin-activating E1 family.</text>
</comment>
<evidence type="ECO:0000259" key="9">
    <source>
        <dbReference type="SMART" id="SM00985"/>
    </source>
</evidence>
<accession>A0AAW1BXD8</accession>
<dbReference type="InterPro" id="IPR035985">
    <property type="entry name" value="Ubiquitin-activating_enz"/>
</dbReference>
<dbReference type="Proteomes" id="UP001474421">
    <property type="component" value="Unassembled WGS sequence"/>
</dbReference>
<organism evidence="10 11">
    <name type="scientific">Crotalus adamanteus</name>
    <name type="common">Eastern diamondback rattlesnake</name>
    <dbReference type="NCBI Taxonomy" id="8729"/>
    <lineage>
        <taxon>Eukaryota</taxon>
        <taxon>Metazoa</taxon>
        <taxon>Chordata</taxon>
        <taxon>Craniata</taxon>
        <taxon>Vertebrata</taxon>
        <taxon>Euteleostomi</taxon>
        <taxon>Lepidosauria</taxon>
        <taxon>Squamata</taxon>
        <taxon>Bifurcata</taxon>
        <taxon>Unidentata</taxon>
        <taxon>Episquamata</taxon>
        <taxon>Toxicofera</taxon>
        <taxon>Serpentes</taxon>
        <taxon>Colubroidea</taxon>
        <taxon>Viperidae</taxon>
        <taxon>Crotalinae</taxon>
        <taxon>Crotalus</taxon>
    </lineage>
</organism>
<feature type="domain" description="Ubiquitin-activating enzyme E1 C-terminal" evidence="9">
    <location>
        <begin position="985"/>
        <end position="1114"/>
    </location>
</feature>
<dbReference type="GO" id="GO:0005634">
    <property type="term" value="C:nucleus"/>
    <property type="evidence" value="ECO:0007669"/>
    <property type="project" value="TreeGrafter"/>
</dbReference>
<evidence type="ECO:0000313" key="10">
    <source>
        <dbReference type="EMBL" id="KAK9406365.1"/>
    </source>
</evidence>
<evidence type="ECO:0000256" key="6">
    <source>
        <dbReference type="ARBA" id="ARBA00022840"/>
    </source>
</evidence>
<dbReference type="PRINTS" id="PR01849">
    <property type="entry name" value="UBIQUITINACT"/>
</dbReference>
<dbReference type="InterPro" id="IPR042302">
    <property type="entry name" value="E1_FCCH_sf"/>
</dbReference>
<dbReference type="InterPro" id="IPR042449">
    <property type="entry name" value="Ub-E1_IAD_1"/>
</dbReference>
<proteinExistence type="inferred from homology"/>
<evidence type="ECO:0000256" key="8">
    <source>
        <dbReference type="RuleBase" id="RU000519"/>
    </source>
</evidence>
<dbReference type="GO" id="GO:0006974">
    <property type="term" value="P:DNA damage response"/>
    <property type="evidence" value="ECO:0007669"/>
    <property type="project" value="TreeGrafter"/>
</dbReference>
<dbReference type="PANTHER" id="PTHR10953:SF4">
    <property type="entry name" value="UBIQUITIN-ACTIVATING ENZYME E1 C-TERMINAL DOMAIN-CONTAINING PROTEIN"/>
    <property type="match status" value="1"/>
</dbReference>
<dbReference type="GO" id="GO:0006511">
    <property type="term" value="P:ubiquitin-dependent protein catabolic process"/>
    <property type="evidence" value="ECO:0007669"/>
    <property type="project" value="TreeGrafter"/>
</dbReference>
<dbReference type="Gene3D" id="3.50.50.80">
    <property type="entry name" value="Ubiquitin-activating enzyme E1, inactive adenylation domain, subdomain 1"/>
    <property type="match status" value="1"/>
</dbReference>
<keyword evidence="5 8" id="KW-0833">Ubl conjugation pathway</keyword>
<dbReference type="GO" id="GO:0004839">
    <property type="term" value="F:ubiquitin activating enzyme activity"/>
    <property type="evidence" value="ECO:0007669"/>
    <property type="project" value="TreeGrafter"/>
</dbReference>
<dbReference type="Pfam" id="PF00899">
    <property type="entry name" value="ThiF"/>
    <property type="match status" value="2"/>
</dbReference>
<dbReference type="InterPro" id="IPR000011">
    <property type="entry name" value="UBQ/SUMO-activ_enz_E1-like"/>
</dbReference>
<keyword evidence="11" id="KW-1185">Reference proteome</keyword>
<dbReference type="InterPro" id="IPR018075">
    <property type="entry name" value="UBQ-activ_enz_E1"/>
</dbReference>
<dbReference type="Gene3D" id="2.40.30.180">
    <property type="entry name" value="Ubiquitin-activating enzyme E1, FCCH domain"/>
    <property type="match status" value="1"/>
</dbReference>
<dbReference type="InterPro" id="IPR000594">
    <property type="entry name" value="ThiF_NAD_FAD-bd"/>
</dbReference>
<dbReference type="NCBIfam" id="TIGR01408">
    <property type="entry name" value="Ube1"/>
    <property type="match status" value="1"/>
</dbReference>
<dbReference type="SUPFAM" id="SSF69572">
    <property type="entry name" value="Activating enzymes of the ubiquitin-like proteins"/>
    <property type="match status" value="2"/>
</dbReference>
<dbReference type="PROSITE" id="PS00865">
    <property type="entry name" value="UBIQUITIN_ACTIVAT_2"/>
    <property type="match status" value="1"/>
</dbReference>
<dbReference type="InterPro" id="IPR042063">
    <property type="entry name" value="Ubi_acti_E1_SCCH"/>
</dbReference>
<comment type="caution">
    <text evidence="10">The sequence shown here is derived from an EMBL/GenBank/DDBJ whole genome shotgun (WGS) entry which is preliminary data.</text>
</comment>
<evidence type="ECO:0000313" key="11">
    <source>
        <dbReference type="Proteomes" id="UP001474421"/>
    </source>
</evidence>
<evidence type="ECO:0000256" key="1">
    <source>
        <dbReference type="ARBA" id="ARBA00004906"/>
    </source>
</evidence>
<dbReference type="PANTHER" id="PTHR10953">
    <property type="entry name" value="UBIQUITIN-ACTIVATING ENZYME E1"/>
    <property type="match status" value="1"/>
</dbReference>
<keyword evidence="6 8" id="KW-0067">ATP-binding</keyword>
<dbReference type="FunFam" id="2.40.30.180:FF:000001">
    <property type="entry name" value="ubiquitin-like modifier-activating enzyme 1"/>
    <property type="match status" value="1"/>
</dbReference>
<dbReference type="EMBL" id="JAOTOJ010000002">
    <property type="protein sequence ID" value="KAK9406365.1"/>
    <property type="molecule type" value="Genomic_DNA"/>
</dbReference>
<dbReference type="Pfam" id="PF09358">
    <property type="entry name" value="E1_UFD"/>
    <property type="match status" value="1"/>
</dbReference>
<evidence type="ECO:0000256" key="3">
    <source>
        <dbReference type="ARBA" id="ARBA00022598"/>
    </source>
</evidence>
<evidence type="ECO:0000256" key="5">
    <source>
        <dbReference type="ARBA" id="ARBA00022786"/>
    </source>
</evidence>
<evidence type="ECO:0000256" key="7">
    <source>
        <dbReference type="PROSITE-ProRule" id="PRU10132"/>
    </source>
</evidence>
<reference evidence="10 11" key="1">
    <citation type="journal article" date="2024" name="Proc. Natl. Acad. Sci. U.S.A.">
        <title>The genetic regulatory architecture and epigenomic basis for age-related changes in rattlesnake venom.</title>
        <authorList>
            <person name="Hogan M.P."/>
            <person name="Holding M.L."/>
            <person name="Nystrom G.S."/>
            <person name="Colston T.J."/>
            <person name="Bartlett D.A."/>
            <person name="Mason A.J."/>
            <person name="Ellsworth S.A."/>
            <person name="Rautsaw R.M."/>
            <person name="Lawrence K.C."/>
            <person name="Strickland J.L."/>
            <person name="He B."/>
            <person name="Fraser P."/>
            <person name="Margres M.J."/>
            <person name="Gilbert D.M."/>
            <person name="Gibbs H.L."/>
            <person name="Parkinson C.L."/>
            <person name="Rokyta D.R."/>
        </authorList>
    </citation>
    <scope>NUCLEOTIDE SEQUENCE [LARGE SCALE GENOMIC DNA]</scope>
    <source>
        <strain evidence="10">DRR0105</strain>
    </source>
</reference>
<dbReference type="Gene3D" id="1.10.10.2660">
    <property type="entry name" value="Ubiquitin-activating enzyme E1, SCCH domain"/>
    <property type="match status" value="1"/>
</dbReference>
<dbReference type="InterPro" id="IPR038252">
    <property type="entry name" value="UBA_E1_C_sf"/>
</dbReference>
<protein>
    <submittedName>
        <fullName evidence="10">Ubiquitin-like modifier-activating enzyme 1</fullName>
    </submittedName>
</protein>
<dbReference type="GO" id="GO:0005737">
    <property type="term" value="C:cytoplasm"/>
    <property type="evidence" value="ECO:0007669"/>
    <property type="project" value="TreeGrafter"/>
</dbReference>
<dbReference type="SMART" id="SM00985">
    <property type="entry name" value="UBA_e1_C"/>
    <property type="match status" value="1"/>
</dbReference>
<gene>
    <name evidence="10" type="ORF">NXF25_005139</name>
</gene>
<dbReference type="InterPro" id="IPR033127">
    <property type="entry name" value="UBQ-activ_enz_E1_Cys_AS"/>
</dbReference>
<dbReference type="Gene3D" id="3.10.290.60">
    <property type="entry name" value="Ubiquitin-activating enzyme E1, UFD domain"/>
    <property type="match status" value="1"/>
</dbReference>
<dbReference type="Pfam" id="PF10585">
    <property type="entry name" value="UBA_E1_SCCH"/>
    <property type="match status" value="1"/>
</dbReference>
<dbReference type="InterPro" id="IPR018965">
    <property type="entry name" value="Ub-activating_enz_E1_C"/>
</dbReference>
<keyword evidence="3 8" id="KW-0436">Ligase</keyword>
<sequence length="1125" mass="128099">MRSKQLANSSQRWQKESACILIHARGVLSGWQQKRKLVEVGKEGRKEKERKKSFIKAILKYRLLRKLPSELQRKGIERLFSVLAQFLKSWFFRFGAAEFRVRRKKHEESYRSSRIRMSATKDLPDIDEELYSRQLYLLGHEAMQKIATATVLISGMTGLGVEIAKNVILAGVKYVTLHDENDAQWSDLSSQFYLSENHVGQNRAKVSQEQLSTLNSKAEVKFNTSKLTENFLATFKVVVLTNSSLEEQLDISDFCHANQICFVLANTKGLAGQVFCDFGENFVVYDASEAEPTSAAIKHITLGNPGLLTVVHDDDQGHGFMDGDWVMFSEIEGMTQLNSSKSTIRVKGNTLEIEDTSSFSPYQRGGIISQVKMPQKHSYLSLRACMDNPKINTQDRNKLFRYRTLHAAFQALHTFQKKFGRLPRPQNWADADMLIELVRTPAMEAMDQEQENLIRTFAYGCMGDLSPMNSLIGGLAAQEVLKAVSGKFTPLEQWLYFDAYECLPEGEQLTETNCAPCASRYDGQIAVFGADFQKQLGKQKYFLVGAGAIGCELLKNFAMIGLAAGEGGKITVTDMDIIEKSNLHRQFLFRRQDVFKQKSEVAANAIRLMNPNINIIAQQNQVGPNTEHFYGDDFFLDLDGVASALDSFQARNYVGERCVCYLKPLLDSGTHGTKGHALVFVPYLTETHGQIQDGDRREFPLCTLRYFPSNIQHTIQWAQNQFEDLFKKRAEDTNTFLRDRTCLEKEGTEALEMLHLVKTSLREQPHCWRDCVVWARRLWECLFCHDILQLLHNLPPEYEKRSGLPCPHELQFDYSNPTHEAFIVIASRLFAKTHRLLVHEEQPITFQVLRDMHLPSFQPCQGMKIPVTDEDISTLPSATDQSALVQLKQELGKLREELEKDNALLSGHMEPLHFGKDNDSHLSFITHAANLRAENYGISPVDKFQAKRIMGRIVPAIATTTAAVAGLTCLELYKLVWQHKDLSSYRHDFLQLSQPFLSRSQPVPCPQVYKYQQKTWSCWDRITVPGFNSKGEVITLRDFCDHIQREHDLVPRKLLFGKATLYDKEEPIVEQQLSFCLTELIHKITGKSIPKECHLLELSMIGENEELDEGLPPVHIMLQPTSCQK</sequence>
<dbReference type="Gene3D" id="3.40.50.720">
    <property type="entry name" value="NAD(P)-binding Rossmann-like Domain"/>
    <property type="match status" value="1"/>
</dbReference>
<dbReference type="Gene3D" id="3.40.50.12550">
    <property type="entry name" value="Ubiquitin-activating enzyme E1, inactive adenylation domain, subdomain 2"/>
    <property type="match status" value="1"/>
</dbReference>
<feature type="active site" description="Glycyl thioester intermediate" evidence="7">
    <location>
        <position position="702"/>
    </location>
</feature>
<name>A0AAW1BXD8_CROAD</name>
<evidence type="ECO:0000256" key="4">
    <source>
        <dbReference type="ARBA" id="ARBA00022741"/>
    </source>
</evidence>
<evidence type="ECO:0000256" key="2">
    <source>
        <dbReference type="ARBA" id="ARBA00005673"/>
    </source>
</evidence>
<keyword evidence="4 8" id="KW-0547">Nucleotide-binding</keyword>
<dbReference type="AlphaFoldDB" id="A0AAW1BXD8"/>
<dbReference type="FunFam" id="3.50.50.80:FF:000001">
    <property type="entry name" value="ubiquitin-like modifier-activating enzyme 1"/>
    <property type="match status" value="1"/>
</dbReference>
<dbReference type="InterPro" id="IPR019572">
    <property type="entry name" value="UBA_E1_SCCH"/>
</dbReference>
<dbReference type="GO" id="GO:0005524">
    <property type="term" value="F:ATP binding"/>
    <property type="evidence" value="ECO:0007669"/>
    <property type="project" value="UniProtKB-KW"/>
</dbReference>
<dbReference type="CDD" id="cd01491">
    <property type="entry name" value="Ube1_repeat1"/>
    <property type="match status" value="1"/>
</dbReference>